<proteinExistence type="predicted"/>
<dbReference type="CDD" id="cd14686">
    <property type="entry name" value="bZIP"/>
    <property type="match status" value="1"/>
</dbReference>
<feature type="compositionally biased region" description="Polar residues" evidence="1">
    <location>
        <begin position="174"/>
        <end position="190"/>
    </location>
</feature>
<evidence type="ECO:0000313" key="4">
    <source>
        <dbReference type="Proteomes" id="UP000008909"/>
    </source>
</evidence>
<feature type="region of interest" description="Disordered" evidence="1">
    <location>
        <begin position="166"/>
        <end position="193"/>
    </location>
</feature>
<name>G7YUX2_CLOSI</name>
<protein>
    <recommendedName>
        <fullName evidence="2">BZIP domain-containing protein</fullName>
    </recommendedName>
</protein>
<gene>
    <name evidence="3" type="ORF">CLF_111455</name>
</gene>
<accession>G7YUX2</accession>
<evidence type="ECO:0000256" key="1">
    <source>
        <dbReference type="SAM" id="MobiDB-lite"/>
    </source>
</evidence>
<reference evidence="3" key="1">
    <citation type="journal article" date="2011" name="Genome Biol.">
        <title>The draft genome of the carcinogenic human liver fluke Clonorchis sinensis.</title>
        <authorList>
            <person name="Wang X."/>
            <person name="Chen W."/>
            <person name="Huang Y."/>
            <person name="Sun J."/>
            <person name="Men J."/>
            <person name="Liu H."/>
            <person name="Luo F."/>
            <person name="Guo L."/>
            <person name="Lv X."/>
            <person name="Deng C."/>
            <person name="Zhou C."/>
            <person name="Fan Y."/>
            <person name="Li X."/>
            <person name="Huang L."/>
            <person name="Hu Y."/>
            <person name="Liang C."/>
            <person name="Hu X."/>
            <person name="Xu J."/>
            <person name="Yu X."/>
        </authorList>
    </citation>
    <scope>NUCLEOTIDE SEQUENCE [LARGE SCALE GENOMIC DNA]</scope>
    <source>
        <strain evidence="3">Henan</strain>
    </source>
</reference>
<reference key="2">
    <citation type="submission" date="2011-10" db="EMBL/GenBank/DDBJ databases">
        <title>The genome and transcriptome sequence of Clonorchis sinensis provide insights into the carcinogenic liver fluke.</title>
        <authorList>
            <person name="Wang X."/>
            <person name="Huang Y."/>
            <person name="Chen W."/>
            <person name="Liu H."/>
            <person name="Guo L."/>
            <person name="Chen Y."/>
            <person name="Luo F."/>
            <person name="Zhou W."/>
            <person name="Sun J."/>
            <person name="Mao Q."/>
            <person name="Liang P."/>
            <person name="Zhou C."/>
            <person name="Tian Y."/>
            <person name="Men J."/>
            <person name="Lv X."/>
            <person name="Huang L."/>
            <person name="Zhou J."/>
            <person name="Hu Y."/>
            <person name="Li R."/>
            <person name="Zhang F."/>
            <person name="Lei H."/>
            <person name="Li X."/>
            <person name="Hu X."/>
            <person name="Liang C."/>
            <person name="Xu J."/>
            <person name="Wu Z."/>
            <person name="Yu X."/>
        </authorList>
    </citation>
    <scope>NUCLEOTIDE SEQUENCE</scope>
    <source>
        <strain>Henan</strain>
    </source>
</reference>
<evidence type="ECO:0000259" key="2">
    <source>
        <dbReference type="PROSITE" id="PS00036"/>
    </source>
</evidence>
<dbReference type="AlphaFoldDB" id="G7YUX2"/>
<dbReference type="GO" id="GO:0003700">
    <property type="term" value="F:DNA-binding transcription factor activity"/>
    <property type="evidence" value="ECO:0007669"/>
    <property type="project" value="InterPro"/>
</dbReference>
<feature type="domain" description="BZIP" evidence="2">
    <location>
        <begin position="201"/>
        <end position="216"/>
    </location>
</feature>
<evidence type="ECO:0000313" key="3">
    <source>
        <dbReference type="EMBL" id="GAA56752.1"/>
    </source>
</evidence>
<dbReference type="Proteomes" id="UP000008909">
    <property type="component" value="Unassembled WGS sequence"/>
</dbReference>
<dbReference type="InterPro" id="IPR004827">
    <property type="entry name" value="bZIP"/>
</dbReference>
<organism evidence="3 4">
    <name type="scientific">Clonorchis sinensis</name>
    <name type="common">Chinese liver fluke</name>
    <dbReference type="NCBI Taxonomy" id="79923"/>
    <lineage>
        <taxon>Eukaryota</taxon>
        <taxon>Metazoa</taxon>
        <taxon>Spiralia</taxon>
        <taxon>Lophotrochozoa</taxon>
        <taxon>Platyhelminthes</taxon>
        <taxon>Trematoda</taxon>
        <taxon>Digenea</taxon>
        <taxon>Opisthorchiida</taxon>
        <taxon>Opisthorchiata</taxon>
        <taxon>Opisthorchiidae</taxon>
        <taxon>Clonorchis</taxon>
    </lineage>
</organism>
<dbReference type="PROSITE" id="PS00036">
    <property type="entry name" value="BZIP_BASIC"/>
    <property type="match status" value="1"/>
</dbReference>
<sequence length="806" mass="90601">MHEGINTKSGRADCEVNETNIRIQKLLLASRRRTRRIEFRIPSSMMGDKNSSMDDEWPACVAGSCHLSFQGRAGSPTWGPEPFNFDLHANEQDPQSITYSESFSDDACDVSSCNSVSPFASVSESSVPSEVLDVPVEVVDLFVDYANTPIQACNTMIGEHMVSAKNEDHGSIGPRSTSPDCSDHSLNQSCGPIDGTRQALRKKAANREASFRYRQRLKARSLELTSQLDDALASYQRARLAYEKTEQTFDVLQNLARGNSVAKTNLAKGLWSHSTLASRLSGLEYHDGTSSLVLTSDGVAVRHRAVDIFIRQSVLRWRADNDDARRFQAFDCRYLRTVDYVGWHQLICNELIRKRIFCSGISVAKNIQHFKCGGSAMCCACRNVVYRGKFRSPCPQSGADCEMWGLRNARDSHGQFGGGMVGRSRAEVFVLNSYHDNLHAVCPPEFILVLSEMPATHHVSCASETPLQDLRMVMELTVAWLSGHYHLRTAAAVYAGVGMALSTQANALLVWIPGCKPHSSFHTAATFSNTATFARIMRDASSRDHAEFETVSGRTVHIFTLRQSQAYHRSVGVAFFDLNSKPTLIQAIKTDYNNATDIDWQPYLIVSPTRRSGYRAVSILESESHRHWRSSYPSTRSGVDHPCLHLSELLREITLRPTIFRHAHYIHKAKQLLTLDTNLMKVPVAYPNTHFLIASTNSPIPTVFAYLKASQSCCWNGPRTPALSCPLRRREHCRLYIPGRQGLNIRVLKTFQRSSRYFIDREIEQEWEEWVSFLAPLCVRKLLEGFTDALTVSKRINNHELHNFTL</sequence>
<keyword evidence="4" id="KW-1185">Reference proteome</keyword>
<dbReference type="EMBL" id="DF144362">
    <property type="protein sequence ID" value="GAA56752.1"/>
    <property type="molecule type" value="Genomic_DNA"/>
</dbReference>